<gene>
    <name evidence="2" type="ORF">B0T14DRAFT_564077</name>
</gene>
<organism evidence="2 3">
    <name type="scientific">Immersiella caudata</name>
    <dbReference type="NCBI Taxonomy" id="314043"/>
    <lineage>
        <taxon>Eukaryota</taxon>
        <taxon>Fungi</taxon>
        <taxon>Dikarya</taxon>
        <taxon>Ascomycota</taxon>
        <taxon>Pezizomycotina</taxon>
        <taxon>Sordariomycetes</taxon>
        <taxon>Sordariomycetidae</taxon>
        <taxon>Sordariales</taxon>
        <taxon>Lasiosphaeriaceae</taxon>
        <taxon>Immersiella</taxon>
    </lineage>
</organism>
<comment type="caution">
    <text evidence="2">The sequence shown here is derived from an EMBL/GenBank/DDBJ whole genome shotgun (WGS) entry which is preliminary data.</text>
</comment>
<protein>
    <submittedName>
        <fullName evidence="2">Uncharacterized protein</fullName>
    </submittedName>
</protein>
<reference evidence="2" key="1">
    <citation type="submission" date="2023-06" db="EMBL/GenBank/DDBJ databases">
        <title>Genome-scale phylogeny and comparative genomics of the fungal order Sordariales.</title>
        <authorList>
            <consortium name="Lawrence Berkeley National Laboratory"/>
            <person name="Hensen N."/>
            <person name="Bonometti L."/>
            <person name="Westerberg I."/>
            <person name="Brannstrom I.O."/>
            <person name="Guillou S."/>
            <person name="Cros-Aarteil S."/>
            <person name="Calhoun S."/>
            <person name="Haridas S."/>
            <person name="Kuo A."/>
            <person name="Mondo S."/>
            <person name="Pangilinan J."/>
            <person name="Riley R."/>
            <person name="Labutti K."/>
            <person name="Andreopoulos B."/>
            <person name="Lipzen A."/>
            <person name="Chen C."/>
            <person name="Yanf M."/>
            <person name="Daum C."/>
            <person name="Ng V."/>
            <person name="Clum A."/>
            <person name="Steindorff A."/>
            <person name="Ohm R."/>
            <person name="Martin F."/>
            <person name="Silar P."/>
            <person name="Natvig D."/>
            <person name="Lalanne C."/>
            <person name="Gautier V."/>
            <person name="Ament-Velasquez S.L."/>
            <person name="Kruys A."/>
            <person name="Hutchinson M.I."/>
            <person name="Powell A.J."/>
            <person name="Barry K."/>
            <person name="Miller A.N."/>
            <person name="Grigoriev I.V."/>
            <person name="Debuchy R."/>
            <person name="Gladieux P."/>
            <person name="Thoren M.H."/>
            <person name="Johannesson H."/>
        </authorList>
    </citation>
    <scope>NUCLEOTIDE SEQUENCE</scope>
    <source>
        <strain evidence="2">CBS 606.72</strain>
    </source>
</reference>
<dbReference type="AlphaFoldDB" id="A0AA40C275"/>
<feature type="chain" id="PRO_5041222498" evidence="1">
    <location>
        <begin position="23"/>
        <end position="92"/>
    </location>
</feature>
<evidence type="ECO:0000313" key="3">
    <source>
        <dbReference type="Proteomes" id="UP001175000"/>
    </source>
</evidence>
<sequence length="92" mass="9731">MIFSIPKLAALCAIFAFTPALAAPTNADTDAAAAPDAWCCFPNCTECINLKCSDAPLNCIKTLPFTSCCALELNTKTGKYTNSQGQEVTFDS</sequence>
<accession>A0AA40C275</accession>
<name>A0AA40C275_9PEZI</name>
<dbReference type="Proteomes" id="UP001175000">
    <property type="component" value="Unassembled WGS sequence"/>
</dbReference>
<dbReference type="EMBL" id="JAULSU010000003">
    <property type="protein sequence ID" value="KAK0622641.1"/>
    <property type="molecule type" value="Genomic_DNA"/>
</dbReference>
<keyword evidence="3" id="KW-1185">Reference proteome</keyword>
<evidence type="ECO:0000256" key="1">
    <source>
        <dbReference type="SAM" id="SignalP"/>
    </source>
</evidence>
<keyword evidence="1" id="KW-0732">Signal</keyword>
<evidence type="ECO:0000313" key="2">
    <source>
        <dbReference type="EMBL" id="KAK0622641.1"/>
    </source>
</evidence>
<feature type="signal peptide" evidence="1">
    <location>
        <begin position="1"/>
        <end position="22"/>
    </location>
</feature>
<proteinExistence type="predicted"/>